<dbReference type="OrthoDB" id="6036at2759"/>
<keyword evidence="2" id="KW-0677">Repeat</keyword>
<dbReference type="GO" id="GO:0005096">
    <property type="term" value="F:GTPase activator activity"/>
    <property type="evidence" value="ECO:0007669"/>
    <property type="project" value="InterPro"/>
</dbReference>
<proteinExistence type="predicted"/>
<evidence type="ECO:0000256" key="5">
    <source>
        <dbReference type="PROSITE-ProRule" id="PRU00288"/>
    </source>
</evidence>
<dbReference type="GO" id="GO:0016020">
    <property type="term" value="C:membrane"/>
    <property type="evidence" value="ECO:0007669"/>
    <property type="project" value="TreeGrafter"/>
</dbReference>
<keyword evidence="3 5" id="KW-0863">Zinc-finger</keyword>
<feature type="compositionally biased region" description="Polar residues" evidence="6">
    <location>
        <begin position="309"/>
        <end position="319"/>
    </location>
</feature>
<name>A0A1S3KAQ1_LINAN</name>
<feature type="region of interest" description="Disordered" evidence="6">
    <location>
        <begin position="389"/>
        <end position="420"/>
    </location>
</feature>
<sequence length="685" mass="69584">MATNKRKQDEKHLKMLREMVSLPHNKQCFDCGQRGPTYVNMTIGSYVCTSCSGILRGLNPPYRVKSISMTSFTPEEMDFLQCHGNEFCRKVYLGLYDARSTPEFNHKDEQKIKDFMVQKYEKKRWYVAPTESMKEEAKQLNTVSRDDGTKPLRTLVGSNAPKLVIQPNKSQQGSQPQRIAAPGAIPTPFAAAQQQQQQQQPQQQPSAAQPPPQQQQQQQVQSPPQQPQQPKSSAMDLLGDLGGDPFAAPAAPQAPSGGGFADFGAFGGQPSFPAASPAQSTFYMQPRMGFSPSTTMSYNTVQSLFNSVPPQPSAATNAFGSFPPAGQQGTMLSPSNLATAAPAAAPGLGGAPVPASSSAAMTSSTDKYAALADLFSSPEAETAPVVQSVSWDGPAGGAGGGGVNWSNPGTGGSVGGGGGSGWSTGVGGAASSFGATSTASSSVFGGAASSHSNDNICWGRVPTNPFIQRGQPQGAANPFGGGPGGGGPVSSAFTQQPVANPFMGGAGGGGGGGFPGGQAHTSMATAGGFGQASSGGQFGQFGTQQPVSTGAGGFGQFGSSAQSTQMGSQFGGQFQTQPMMTTAPGGQFGGGQQFGTGAQQPNGAFGAGGQGWGQGQGQMGGFGSMPGQFKSPGMAGGQPGGGFGMQPQQTVGGGWGAQQPAANPFMNMAAQQSTAPRGGSTNPFL</sequence>
<feature type="compositionally biased region" description="Gly residues" evidence="6">
    <location>
        <begin position="394"/>
        <end position="420"/>
    </location>
</feature>
<dbReference type="Gene3D" id="1.10.220.150">
    <property type="entry name" value="Arf GTPase activating protein"/>
    <property type="match status" value="1"/>
</dbReference>
<dbReference type="STRING" id="7574.A0A1S3KAQ1"/>
<feature type="domain" description="Arf-GAP" evidence="7">
    <location>
        <begin position="10"/>
        <end position="135"/>
    </location>
</feature>
<feature type="region of interest" description="Disordered" evidence="6">
    <location>
        <begin position="555"/>
        <end position="603"/>
    </location>
</feature>
<feature type="region of interest" description="Disordered" evidence="6">
    <location>
        <begin position="468"/>
        <end position="501"/>
    </location>
</feature>
<dbReference type="InterPro" id="IPR037278">
    <property type="entry name" value="ARFGAP/RecO"/>
</dbReference>
<feature type="compositionally biased region" description="Gly residues" evidence="6">
    <location>
        <begin position="479"/>
        <end position="488"/>
    </location>
</feature>
<dbReference type="Pfam" id="PF01412">
    <property type="entry name" value="ArfGap"/>
    <property type="match status" value="1"/>
</dbReference>
<feature type="region of interest" description="Disordered" evidence="6">
    <location>
        <begin position="132"/>
        <end position="263"/>
    </location>
</feature>
<feature type="compositionally biased region" description="Basic and acidic residues" evidence="6">
    <location>
        <begin position="132"/>
        <end position="150"/>
    </location>
</feature>
<feature type="compositionally biased region" description="Polar residues" evidence="6">
    <location>
        <begin position="167"/>
        <end position="177"/>
    </location>
</feature>
<dbReference type="Proteomes" id="UP000085678">
    <property type="component" value="Unplaced"/>
</dbReference>
<dbReference type="PRINTS" id="PR00405">
    <property type="entry name" value="REVINTRACTNG"/>
</dbReference>
<evidence type="ECO:0000256" key="4">
    <source>
        <dbReference type="ARBA" id="ARBA00022833"/>
    </source>
</evidence>
<feature type="compositionally biased region" description="Low complexity" evidence="6">
    <location>
        <begin position="190"/>
        <end position="207"/>
    </location>
</feature>
<dbReference type="AlphaFoldDB" id="A0A1S3KAQ1"/>
<gene>
    <name evidence="9" type="primary">LOC106180293</name>
</gene>
<dbReference type="PANTHER" id="PTHR46134:SF3">
    <property type="entry name" value="ARFGAP WITH FG REPEATS 1"/>
    <property type="match status" value="1"/>
</dbReference>
<evidence type="ECO:0000259" key="7">
    <source>
        <dbReference type="PROSITE" id="PS50115"/>
    </source>
</evidence>
<protein>
    <submittedName>
        <fullName evidence="9">Arf-GAP domain and FG repeat-containing protein 1 isoform X1</fullName>
    </submittedName>
</protein>
<dbReference type="RefSeq" id="XP_013419700.1">
    <property type="nucleotide sequence ID" value="XM_013564246.1"/>
</dbReference>
<evidence type="ECO:0000256" key="1">
    <source>
        <dbReference type="ARBA" id="ARBA00022723"/>
    </source>
</evidence>
<feature type="compositionally biased region" description="Low complexity" evidence="6">
    <location>
        <begin position="214"/>
        <end position="223"/>
    </location>
</feature>
<keyword evidence="4" id="KW-0862">Zinc</keyword>
<dbReference type="GO" id="GO:0005737">
    <property type="term" value="C:cytoplasm"/>
    <property type="evidence" value="ECO:0007669"/>
    <property type="project" value="TreeGrafter"/>
</dbReference>
<dbReference type="SUPFAM" id="SSF57863">
    <property type="entry name" value="ArfGap/RecO-like zinc finger"/>
    <property type="match status" value="1"/>
</dbReference>
<feature type="compositionally biased region" description="Low complexity" evidence="6">
    <location>
        <begin position="243"/>
        <end position="255"/>
    </location>
</feature>
<evidence type="ECO:0000256" key="6">
    <source>
        <dbReference type="SAM" id="MobiDB-lite"/>
    </source>
</evidence>
<dbReference type="KEGG" id="lak:106180293"/>
<dbReference type="PROSITE" id="PS50115">
    <property type="entry name" value="ARFGAP"/>
    <property type="match status" value="1"/>
</dbReference>
<dbReference type="GeneID" id="106180293"/>
<reference evidence="9" key="1">
    <citation type="submission" date="2025-08" db="UniProtKB">
        <authorList>
            <consortium name="RefSeq"/>
        </authorList>
    </citation>
    <scope>IDENTIFICATION</scope>
    <source>
        <tissue evidence="9">Gonads</tissue>
    </source>
</reference>
<evidence type="ECO:0000256" key="2">
    <source>
        <dbReference type="ARBA" id="ARBA00022737"/>
    </source>
</evidence>
<evidence type="ECO:0000313" key="9">
    <source>
        <dbReference type="RefSeq" id="XP_013419700.1"/>
    </source>
</evidence>
<dbReference type="InParanoid" id="A0A1S3KAQ1"/>
<feature type="compositionally biased region" description="Polar residues" evidence="6">
    <location>
        <begin position="565"/>
        <end position="580"/>
    </location>
</feature>
<dbReference type="GO" id="GO:0008270">
    <property type="term" value="F:zinc ion binding"/>
    <property type="evidence" value="ECO:0007669"/>
    <property type="project" value="UniProtKB-KW"/>
</dbReference>
<dbReference type="InterPro" id="IPR052248">
    <property type="entry name" value="Arf-GAP_FG-repeat_protein"/>
</dbReference>
<dbReference type="InterPro" id="IPR001164">
    <property type="entry name" value="ArfGAP_dom"/>
</dbReference>
<dbReference type="InterPro" id="IPR038508">
    <property type="entry name" value="ArfGAP_dom_sf"/>
</dbReference>
<keyword evidence="8" id="KW-1185">Reference proteome</keyword>
<dbReference type="PANTHER" id="PTHR46134">
    <property type="entry name" value="DRONGO, ISOFORM F"/>
    <property type="match status" value="1"/>
</dbReference>
<evidence type="ECO:0000313" key="8">
    <source>
        <dbReference type="Proteomes" id="UP000085678"/>
    </source>
</evidence>
<feature type="region of interest" description="Disordered" evidence="6">
    <location>
        <begin position="309"/>
        <end position="333"/>
    </location>
</feature>
<dbReference type="CDD" id="cd08838">
    <property type="entry name" value="ArfGap_AGFG"/>
    <property type="match status" value="1"/>
</dbReference>
<accession>A0A1S3KAQ1</accession>
<dbReference type="FunFam" id="1.10.220.150:FF:000005">
    <property type="entry name" value="Arf-GAP domain and FG repeat-containing protein 1"/>
    <property type="match status" value="1"/>
</dbReference>
<keyword evidence="1" id="KW-0479">Metal-binding</keyword>
<evidence type="ECO:0000256" key="3">
    <source>
        <dbReference type="ARBA" id="ARBA00022771"/>
    </source>
</evidence>
<organism evidence="8 9">
    <name type="scientific">Lingula anatina</name>
    <name type="common">Brachiopod</name>
    <name type="synonym">Lingula unguis</name>
    <dbReference type="NCBI Taxonomy" id="7574"/>
    <lineage>
        <taxon>Eukaryota</taxon>
        <taxon>Metazoa</taxon>
        <taxon>Spiralia</taxon>
        <taxon>Lophotrochozoa</taxon>
        <taxon>Brachiopoda</taxon>
        <taxon>Linguliformea</taxon>
        <taxon>Lingulata</taxon>
        <taxon>Lingulida</taxon>
        <taxon>Linguloidea</taxon>
        <taxon>Lingulidae</taxon>
        <taxon>Lingula</taxon>
    </lineage>
</organism>
<dbReference type="SMART" id="SM00105">
    <property type="entry name" value="ArfGap"/>
    <property type="match status" value="1"/>
</dbReference>